<comment type="subcellular location">
    <subcellularLocation>
        <location evidence="1">Nucleus</location>
    </subcellularLocation>
</comment>
<keyword evidence="6" id="KW-0539">Nucleus</keyword>
<dbReference type="VEuPathDB" id="VectorBase:AALB20_029160"/>
<evidence type="ECO:0000256" key="4">
    <source>
        <dbReference type="ARBA" id="ARBA00022771"/>
    </source>
</evidence>
<dbReference type="Pfam" id="PF13912">
    <property type="entry name" value="zf-C2H2_6"/>
    <property type="match status" value="1"/>
</dbReference>
<dbReference type="Gene3D" id="3.30.160.60">
    <property type="entry name" value="Classic Zinc Finger"/>
    <property type="match status" value="3"/>
</dbReference>
<evidence type="ECO:0000256" key="6">
    <source>
        <dbReference type="ARBA" id="ARBA00023242"/>
    </source>
</evidence>
<dbReference type="InterPro" id="IPR013087">
    <property type="entry name" value="Znf_C2H2_type"/>
</dbReference>
<dbReference type="VEuPathDB" id="VectorBase:AALB001693"/>
<dbReference type="SUPFAM" id="SSF57716">
    <property type="entry name" value="Glucocorticoid receptor-like (DNA-binding domain)"/>
    <property type="match status" value="1"/>
</dbReference>
<keyword evidence="5" id="KW-0862">Zinc</keyword>
<keyword evidence="3" id="KW-0677">Repeat</keyword>
<dbReference type="SMART" id="SM00868">
    <property type="entry name" value="zf-AD"/>
    <property type="match status" value="1"/>
</dbReference>
<feature type="compositionally biased region" description="Low complexity" evidence="7">
    <location>
        <begin position="423"/>
        <end position="443"/>
    </location>
</feature>
<evidence type="ECO:0000256" key="1">
    <source>
        <dbReference type="ARBA" id="ARBA00004123"/>
    </source>
</evidence>
<name>A0A182F5F0_ANOAL</name>
<dbReference type="AlphaFoldDB" id="A0A182F5F0"/>
<dbReference type="STRING" id="7167.A0A182F5F0"/>
<dbReference type="SMART" id="SM00355">
    <property type="entry name" value="ZnF_C2H2"/>
    <property type="match status" value="3"/>
</dbReference>
<organism evidence="8 9">
    <name type="scientific">Anopheles albimanus</name>
    <name type="common">New world malaria mosquito</name>
    <dbReference type="NCBI Taxonomy" id="7167"/>
    <lineage>
        <taxon>Eukaryota</taxon>
        <taxon>Metazoa</taxon>
        <taxon>Ecdysozoa</taxon>
        <taxon>Arthropoda</taxon>
        <taxon>Hexapoda</taxon>
        <taxon>Insecta</taxon>
        <taxon>Pterygota</taxon>
        <taxon>Neoptera</taxon>
        <taxon>Endopterygota</taxon>
        <taxon>Diptera</taxon>
        <taxon>Nematocera</taxon>
        <taxon>Culicoidea</taxon>
        <taxon>Culicidae</taxon>
        <taxon>Anophelinae</taxon>
        <taxon>Anopheles</taxon>
    </lineage>
</organism>
<dbReference type="FunFam" id="3.30.160.60:FF:000145">
    <property type="entry name" value="Zinc finger protein 574"/>
    <property type="match status" value="1"/>
</dbReference>
<sequence length="508" mass="58575">MQKLDGDFDVNEICRLCLQQPQDGSWVALFTSNLPVSPSTMITRCTRIEVYEKDGLPAAICNGCFFKLGMAYEFRIRCEAADLKLRQYLNLPPSAPKGNNDLLPSIDEAAEHGKDDDIYAAMSEIFGPEEPEPIMQEAAANSTLPTTSVCQPVEDAEKTGEPLDTSTGKGKRPAPQLKNKSQLDELLVKHKEKLRVESTKVKIFRQKRRTRKDGVDGRVLLETPEECPTCAKTFHYRDQLRNHKRLHHRSKKSYECTVCQRKFNLANSYRVHLRSHNAERRFQCEVCSKLFRTTGNLRAHLRTHSEERNFVCTVCERAFRTASSELSVATSVMDNSLSYGGMPYAQTFMPQQPPTHYHHAHDLTQLHQPHHVFHQQQPEQQHQQQQHHQHLFHQELPQQQQQQLPPEQLHVSTLQHPQHHLQQHYQQHQHQQQQHQQQPYAHQSMSVNQQIAPSSNLYSADYLPYHHTAPPQQSHYDLGGYDMCYSMPAPTVLNPSLMNPQPTYIFDQ</sequence>
<evidence type="ECO:0000313" key="8">
    <source>
        <dbReference type="EnsemblMetazoa" id="AALB001693-PA"/>
    </source>
</evidence>
<dbReference type="InterPro" id="IPR050888">
    <property type="entry name" value="ZnF_C2H2-type_TF"/>
</dbReference>
<dbReference type="PANTHER" id="PTHR24406">
    <property type="entry name" value="TRANSCRIPTIONAL REPRESSOR CTCFL-RELATED"/>
    <property type="match status" value="1"/>
</dbReference>
<protein>
    <submittedName>
        <fullName evidence="8">Uncharacterized protein</fullName>
    </submittedName>
</protein>
<keyword evidence="9" id="KW-1185">Reference proteome</keyword>
<evidence type="ECO:0000256" key="3">
    <source>
        <dbReference type="ARBA" id="ARBA00022737"/>
    </source>
</evidence>
<evidence type="ECO:0000313" key="9">
    <source>
        <dbReference type="Proteomes" id="UP000069272"/>
    </source>
</evidence>
<dbReference type="Gene3D" id="3.40.1800.20">
    <property type="match status" value="1"/>
</dbReference>
<feature type="region of interest" description="Disordered" evidence="7">
    <location>
        <begin position="412"/>
        <end position="443"/>
    </location>
</feature>
<dbReference type="GO" id="GO:0008270">
    <property type="term" value="F:zinc ion binding"/>
    <property type="evidence" value="ECO:0007669"/>
    <property type="project" value="UniProtKB-UniRule"/>
</dbReference>
<dbReference type="InterPro" id="IPR012934">
    <property type="entry name" value="Znf_AD"/>
</dbReference>
<dbReference type="PROSITE" id="PS51915">
    <property type="entry name" value="ZAD"/>
    <property type="match status" value="1"/>
</dbReference>
<dbReference type="Pfam" id="PF07776">
    <property type="entry name" value="zf-AD"/>
    <property type="match status" value="1"/>
</dbReference>
<feature type="compositionally biased region" description="Low complexity" evidence="7">
    <location>
        <begin position="374"/>
        <end position="384"/>
    </location>
</feature>
<dbReference type="Pfam" id="PF00096">
    <property type="entry name" value="zf-C2H2"/>
    <property type="match status" value="2"/>
</dbReference>
<feature type="region of interest" description="Disordered" evidence="7">
    <location>
        <begin position="371"/>
        <end position="391"/>
    </location>
</feature>
<evidence type="ECO:0000256" key="7">
    <source>
        <dbReference type="SAM" id="MobiDB-lite"/>
    </source>
</evidence>
<dbReference type="PROSITE" id="PS50157">
    <property type="entry name" value="ZINC_FINGER_C2H2_2"/>
    <property type="match status" value="3"/>
</dbReference>
<reference evidence="8" key="2">
    <citation type="submission" date="2022-08" db="UniProtKB">
        <authorList>
            <consortium name="EnsemblMetazoa"/>
        </authorList>
    </citation>
    <scope>IDENTIFICATION</scope>
    <source>
        <strain evidence="8">STECLA/ALBI9_A</strain>
    </source>
</reference>
<dbReference type="GO" id="GO:0005634">
    <property type="term" value="C:nucleus"/>
    <property type="evidence" value="ECO:0007669"/>
    <property type="project" value="UniProtKB-SubCell"/>
</dbReference>
<dbReference type="EnsemblMetazoa" id="AALB001693-RA">
    <property type="protein sequence ID" value="AALB001693-PA"/>
    <property type="gene ID" value="AALB001693"/>
</dbReference>
<dbReference type="Proteomes" id="UP000069272">
    <property type="component" value="Chromosome 2L"/>
</dbReference>
<evidence type="ECO:0000256" key="5">
    <source>
        <dbReference type="ARBA" id="ARBA00022833"/>
    </source>
</evidence>
<reference evidence="8 9" key="1">
    <citation type="journal article" date="2017" name="G3 (Bethesda)">
        <title>The Physical Genome Mapping of Anopheles albimanus Corrected Scaffold Misassemblies and Identified Interarm Rearrangements in Genus Anopheles.</title>
        <authorList>
            <person name="Artemov G.N."/>
            <person name="Peery A.N."/>
            <person name="Jiang X."/>
            <person name="Tu Z."/>
            <person name="Stegniy V.N."/>
            <person name="Sharakhova M.V."/>
            <person name="Sharakhov I.V."/>
        </authorList>
    </citation>
    <scope>NUCLEOTIDE SEQUENCE [LARGE SCALE GENOMIC DNA]</scope>
    <source>
        <strain evidence="8 9">ALBI9_A</strain>
    </source>
</reference>
<keyword evidence="4" id="KW-0863">Zinc-finger</keyword>
<feature type="region of interest" description="Disordered" evidence="7">
    <location>
        <begin position="155"/>
        <end position="182"/>
    </location>
</feature>
<accession>A0A182F5F0</accession>
<proteinExistence type="predicted"/>
<dbReference type="InterPro" id="IPR036236">
    <property type="entry name" value="Znf_C2H2_sf"/>
</dbReference>
<evidence type="ECO:0000256" key="2">
    <source>
        <dbReference type="ARBA" id="ARBA00022723"/>
    </source>
</evidence>
<dbReference type="PROSITE" id="PS00028">
    <property type="entry name" value="ZINC_FINGER_C2H2_1"/>
    <property type="match status" value="3"/>
</dbReference>
<keyword evidence="2" id="KW-0479">Metal-binding</keyword>
<dbReference type="SUPFAM" id="SSF57667">
    <property type="entry name" value="beta-beta-alpha zinc fingers"/>
    <property type="match status" value="2"/>
</dbReference>